<gene>
    <name evidence="1" type="ORF">SM436_16310</name>
</gene>
<evidence type="ECO:0008006" key="3">
    <source>
        <dbReference type="Google" id="ProtNLM"/>
    </source>
</evidence>
<organism evidence="1 2">
    <name type="scientific">Actinomadura chokoriensis</name>
    <dbReference type="NCBI Taxonomy" id="454156"/>
    <lineage>
        <taxon>Bacteria</taxon>
        <taxon>Bacillati</taxon>
        <taxon>Actinomycetota</taxon>
        <taxon>Actinomycetes</taxon>
        <taxon>Streptosporangiales</taxon>
        <taxon>Thermomonosporaceae</taxon>
        <taxon>Actinomadura</taxon>
    </lineage>
</organism>
<protein>
    <recommendedName>
        <fullName evidence="3">HEAT repeat domain-containing protein</fullName>
    </recommendedName>
</protein>
<keyword evidence="2" id="KW-1185">Reference proteome</keyword>
<dbReference type="Proteomes" id="UP001569904">
    <property type="component" value="Unassembled WGS sequence"/>
</dbReference>
<sequence length="687" mass="73258">MADESRRMRLRDPDGIDWAGLERASAADEPLRGLVRQLAEQADRAENPRDGDDMFFSPGSLYEESIPALPFLAGLAESGDGAVRVDALRLLGRLSTEANECPGDCRSPEWMPAFRGIVPRLLAMLSDPDVAVRRALVGVLASAVADAEPVVDALCAGGDDDEAVRIQSVLAVGGLAGRCSAAVLPEALTWLRDRCIEGSPQVAMAASVVLAGLVDAQRADVDVVTRAMSGTDVEAWRHVRDLPRPEHREAPAGTASRLLGWVDERLGDDVAARTALSAALARHRDADRRGAAIRTAANLAAGWRSAGAELLPVMAEHASDEAVKDRLHAMHVIAAMGPDAGDHTEALVAGLDDDRRLSSWTGDRMADVAAWGLAWRGDPRCLPHLIARLGDQGLVYGPGDLGASTRGYSTALPGVADVLAPLGDHAAALLPVIRDRLGDVPETPPAAHVRERPSRAEKGLVRLVGAWGEAGVPAVPELIGLLGGRLGVPAVEALAAMGPAAADAGPIIEEALRRGAYGGDRSDYLRRLAFARAHLKITGDPARLADAVRAQVGARSLPDDLLPYIADLGPHAADHEPWVRDFINSKLERVRFSAAYALGRMTGRPDAASLTLKRELDRLAEGDYHPASWGAVRLLVELGAAPHGRRRELRKIMDADRRHQYSGGWRSFTEDRELRSLAATLHDATAY</sequence>
<dbReference type="Gene3D" id="1.25.10.10">
    <property type="entry name" value="Leucine-rich Repeat Variant"/>
    <property type="match status" value="2"/>
</dbReference>
<dbReference type="EMBL" id="JAXCEH010000009">
    <property type="protein sequence ID" value="MFA1555254.1"/>
    <property type="molecule type" value="Genomic_DNA"/>
</dbReference>
<evidence type="ECO:0000313" key="1">
    <source>
        <dbReference type="EMBL" id="MFA1555254.1"/>
    </source>
</evidence>
<accession>A0ABV4QXF2</accession>
<evidence type="ECO:0000313" key="2">
    <source>
        <dbReference type="Proteomes" id="UP001569904"/>
    </source>
</evidence>
<name>A0ABV4QXF2_9ACTN</name>
<reference evidence="1 2" key="1">
    <citation type="submission" date="2023-11" db="EMBL/GenBank/DDBJ databases">
        <title>Actinomadura monticuli sp. nov., isolated from volcanic ash.</title>
        <authorList>
            <person name="Lee S.D."/>
            <person name="Yang H."/>
            <person name="Kim I.S."/>
        </authorList>
    </citation>
    <scope>NUCLEOTIDE SEQUENCE [LARGE SCALE GENOMIC DNA]</scope>
    <source>
        <strain evidence="1 2">DSM 45346</strain>
    </source>
</reference>
<dbReference type="InterPro" id="IPR016024">
    <property type="entry name" value="ARM-type_fold"/>
</dbReference>
<dbReference type="InterPro" id="IPR011989">
    <property type="entry name" value="ARM-like"/>
</dbReference>
<comment type="caution">
    <text evidence="1">The sequence shown here is derived from an EMBL/GenBank/DDBJ whole genome shotgun (WGS) entry which is preliminary data.</text>
</comment>
<proteinExistence type="predicted"/>
<dbReference type="RefSeq" id="WP_371941975.1">
    <property type="nucleotide sequence ID" value="NZ_JAXCEH010000009.1"/>
</dbReference>
<dbReference type="SUPFAM" id="SSF48371">
    <property type="entry name" value="ARM repeat"/>
    <property type="match status" value="1"/>
</dbReference>